<accession>A0A2R6VZQ7</accession>
<dbReference type="EMBL" id="KZ772955">
    <property type="protein sequence ID" value="PTQ27077.1"/>
    <property type="molecule type" value="Genomic_DNA"/>
</dbReference>
<proteinExistence type="predicted"/>
<name>A0A2R6VZQ7_MARPO</name>
<evidence type="ECO:0000313" key="2">
    <source>
        <dbReference type="Proteomes" id="UP000244005"/>
    </source>
</evidence>
<dbReference type="Proteomes" id="UP000244005">
    <property type="component" value="Unassembled WGS sequence"/>
</dbReference>
<reference evidence="2" key="1">
    <citation type="journal article" date="2017" name="Cell">
        <title>Insights into land plant evolution garnered from the Marchantia polymorpha genome.</title>
        <authorList>
            <person name="Bowman J.L."/>
            <person name="Kohchi T."/>
            <person name="Yamato K.T."/>
            <person name="Jenkins J."/>
            <person name="Shu S."/>
            <person name="Ishizaki K."/>
            <person name="Yamaoka S."/>
            <person name="Nishihama R."/>
            <person name="Nakamura Y."/>
            <person name="Berger F."/>
            <person name="Adam C."/>
            <person name="Aki S.S."/>
            <person name="Althoff F."/>
            <person name="Araki T."/>
            <person name="Arteaga-Vazquez M.A."/>
            <person name="Balasubrmanian S."/>
            <person name="Barry K."/>
            <person name="Bauer D."/>
            <person name="Boehm C.R."/>
            <person name="Briginshaw L."/>
            <person name="Caballero-Perez J."/>
            <person name="Catarino B."/>
            <person name="Chen F."/>
            <person name="Chiyoda S."/>
            <person name="Chovatia M."/>
            <person name="Davies K.M."/>
            <person name="Delmans M."/>
            <person name="Demura T."/>
            <person name="Dierschke T."/>
            <person name="Dolan L."/>
            <person name="Dorantes-Acosta A.E."/>
            <person name="Eklund D.M."/>
            <person name="Florent S.N."/>
            <person name="Flores-Sandoval E."/>
            <person name="Fujiyama A."/>
            <person name="Fukuzawa H."/>
            <person name="Galik B."/>
            <person name="Grimanelli D."/>
            <person name="Grimwood J."/>
            <person name="Grossniklaus U."/>
            <person name="Hamada T."/>
            <person name="Haseloff J."/>
            <person name="Hetherington A.J."/>
            <person name="Higo A."/>
            <person name="Hirakawa Y."/>
            <person name="Hundley H.N."/>
            <person name="Ikeda Y."/>
            <person name="Inoue K."/>
            <person name="Inoue S.I."/>
            <person name="Ishida S."/>
            <person name="Jia Q."/>
            <person name="Kakita M."/>
            <person name="Kanazawa T."/>
            <person name="Kawai Y."/>
            <person name="Kawashima T."/>
            <person name="Kennedy M."/>
            <person name="Kinose K."/>
            <person name="Kinoshita T."/>
            <person name="Kohara Y."/>
            <person name="Koide E."/>
            <person name="Komatsu K."/>
            <person name="Kopischke S."/>
            <person name="Kubo M."/>
            <person name="Kyozuka J."/>
            <person name="Lagercrantz U."/>
            <person name="Lin S.S."/>
            <person name="Lindquist E."/>
            <person name="Lipzen A.M."/>
            <person name="Lu C.W."/>
            <person name="De Luna E."/>
            <person name="Martienssen R.A."/>
            <person name="Minamino N."/>
            <person name="Mizutani M."/>
            <person name="Mizutani M."/>
            <person name="Mochizuki N."/>
            <person name="Monte I."/>
            <person name="Mosher R."/>
            <person name="Nagasaki H."/>
            <person name="Nakagami H."/>
            <person name="Naramoto S."/>
            <person name="Nishitani K."/>
            <person name="Ohtani M."/>
            <person name="Okamoto T."/>
            <person name="Okumura M."/>
            <person name="Phillips J."/>
            <person name="Pollak B."/>
            <person name="Reinders A."/>
            <person name="Rovekamp M."/>
            <person name="Sano R."/>
            <person name="Sawa S."/>
            <person name="Schmid M.W."/>
            <person name="Shirakawa M."/>
            <person name="Solano R."/>
            <person name="Spunde A."/>
            <person name="Suetsugu N."/>
            <person name="Sugano S."/>
            <person name="Sugiyama A."/>
            <person name="Sun R."/>
            <person name="Suzuki Y."/>
            <person name="Takenaka M."/>
            <person name="Takezawa D."/>
            <person name="Tomogane H."/>
            <person name="Tsuzuki M."/>
            <person name="Ueda T."/>
            <person name="Umeda M."/>
            <person name="Ward J.M."/>
            <person name="Watanabe Y."/>
            <person name="Yazaki K."/>
            <person name="Yokoyama R."/>
            <person name="Yoshitake Y."/>
            <person name="Yotsui I."/>
            <person name="Zachgo S."/>
            <person name="Schmutz J."/>
        </authorList>
    </citation>
    <scope>NUCLEOTIDE SEQUENCE [LARGE SCALE GENOMIC DNA]</scope>
    <source>
        <strain evidence="2">Tak-1</strain>
    </source>
</reference>
<keyword evidence="2" id="KW-1185">Reference proteome</keyword>
<evidence type="ECO:0000313" key="1">
    <source>
        <dbReference type="EMBL" id="PTQ27077.1"/>
    </source>
</evidence>
<organism evidence="1 2">
    <name type="scientific">Marchantia polymorpha</name>
    <name type="common">Common liverwort</name>
    <name type="synonym">Marchantia aquatica</name>
    <dbReference type="NCBI Taxonomy" id="3197"/>
    <lineage>
        <taxon>Eukaryota</taxon>
        <taxon>Viridiplantae</taxon>
        <taxon>Streptophyta</taxon>
        <taxon>Embryophyta</taxon>
        <taxon>Marchantiophyta</taxon>
        <taxon>Marchantiopsida</taxon>
        <taxon>Marchantiidae</taxon>
        <taxon>Marchantiales</taxon>
        <taxon>Marchantiaceae</taxon>
        <taxon>Marchantia</taxon>
    </lineage>
</organism>
<sequence>MYNIVQVLAKKLAYRMESPSHSRMGGRLHDENSLPVSFYSCLVNCNDPLTTSDEKRGSSDLRERKKIILGCQKCKGFCSLTLQRLEGNTNNLKLQRGMKEVKRVIRFLKLVSRILHVACESQAQSTCPPADRADVRHMHHRTFLPRHVSTFQPEGLKITPRLVLCHLARTWLVLPARETVKTHSLKGWTLFLVQCLS</sequence>
<protein>
    <submittedName>
        <fullName evidence="1">Uncharacterized protein</fullName>
    </submittedName>
</protein>
<gene>
    <name evidence="1" type="ORF">MARPO_0226s0006</name>
</gene>
<dbReference type="Gramene" id="Mp6g06490.1">
    <property type="protein sequence ID" value="Mp6g06490.1.cds1"/>
    <property type="gene ID" value="Mp6g06490"/>
</dbReference>
<dbReference type="AlphaFoldDB" id="A0A2R6VZQ7"/>